<evidence type="ECO:0000313" key="3">
    <source>
        <dbReference type="Proteomes" id="UP000181997"/>
    </source>
</evidence>
<evidence type="ECO:0000256" key="1">
    <source>
        <dbReference type="SAM" id="Phobius"/>
    </source>
</evidence>
<name>A0A0V8HLV4_9BACI</name>
<organism evidence="2 3">
    <name type="scientific">[Bacillus] enclensis</name>
    <dbReference type="NCBI Taxonomy" id="1402860"/>
    <lineage>
        <taxon>Bacteria</taxon>
        <taxon>Bacillati</taxon>
        <taxon>Bacillota</taxon>
        <taxon>Bacilli</taxon>
        <taxon>Bacillales</taxon>
        <taxon>Bacillaceae</taxon>
        <taxon>Rossellomorea</taxon>
    </lineage>
</organism>
<keyword evidence="1" id="KW-0812">Transmembrane</keyword>
<accession>A0A0V8HLV4</accession>
<dbReference type="RefSeq" id="WP_058297762.1">
    <property type="nucleotide sequence ID" value="NZ_FMAU01000001.1"/>
</dbReference>
<sequence>MTFSILADIGSVISGIGALFASIAALATVREMKKQREDSIRPEIVLSEEKYSIEYSESDDLPIFISERKGLDIPIYIMMKNIGVGPAKKIDMKWDFNFQNCVELLYCKGEYYRYLKNHNEKQFETKKHGYFTVEDLDSYSISILGEKKEIEIRLPSSYVQILSIMINEFYMSQEIRNLPNLELNLKYFDSHWNELVDKVTIIPLLRDIYRKEVEGEVKYKSDLQFRIKDKYSPTS</sequence>
<gene>
    <name evidence="2" type="ORF">GA0061094_1099</name>
</gene>
<feature type="transmembrane region" description="Helical" evidence="1">
    <location>
        <begin position="6"/>
        <end position="29"/>
    </location>
</feature>
<evidence type="ECO:0000313" key="2">
    <source>
        <dbReference type="EMBL" id="SCB87648.1"/>
    </source>
</evidence>
<proteinExistence type="predicted"/>
<dbReference type="Proteomes" id="UP000181997">
    <property type="component" value="Unassembled WGS sequence"/>
</dbReference>
<keyword evidence="1" id="KW-0472">Membrane</keyword>
<dbReference type="EMBL" id="FMAU01000001">
    <property type="protein sequence ID" value="SCB87648.1"/>
    <property type="molecule type" value="Genomic_DNA"/>
</dbReference>
<dbReference type="AlphaFoldDB" id="A0A0V8HLV4"/>
<keyword evidence="3" id="KW-1185">Reference proteome</keyword>
<keyword evidence="1" id="KW-1133">Transmembrane helix</keyword>
<protein>
    <submittedName>
        <fullName evidence="2">Uncharacterized protein</fullName>
    </submittedName>
</protein>
<reference evidence="3" key="1">
    <citation type="submission" date="2016-08" db="EMBL/GenBank/DDBJ databases">
        <authorList>
            <person name="Varghese N."/>
            <person name="Submissions Spin"/>
        </authorList>
    </citation>
    <scope>NUCLEOTIDE SEQUENCE [LARGE SCALE GENOMIC DNA]</scope>
    <source>
        <strain evidence="3">SGD-1123</strain>
    </source>
</reference>